<evidence type="ECO:0000256" key="3">
    <source>
        <dbReference type="ARBA" id="ARBA00022833"/>
    </source>
</evidence>
<reference evidence="5" key="1">
    <citation type="submission" date="2018-05" db="EMBL/GenBank/DDBJ databases">
        <authorList>
            <person name="Lanie J.A."/>
            <person name="Ng W.-L."/>
            <person name="Kazmierczak K.M."/>
            <person name="Andrzejewski T.M."/>
            <person name="Davidsen T.M."/>
            <person name="Wayne K.J."/>
            <person name="Tettelin H."/>
            <person name="Glass J.I."/>
            <person name="Rusch D."/>
            <person name="Podicherti R."/>
            <person name="Tsui H.-C.T."/>
            <person name="Winkler M.E."/>
        </authorList>
    </citation>
    <scope>NUCLEOTIDE SEQUENCE</scope>
</reference>
<dbReference type="GO" id="GO:0016846">
    <property type="term" value="F:carbon-sulfur lyase activity"/>
    <property type="evidence" value="ECO:0007669"/>
    <property type="project" value="InterPro"/>
</dbReference>
<name>A0A381XYA9_9ZZZZ</name>
<evidence type="ECO:0000256" key="1">
    <source>
        <dbReference type="ARBA" id="ARBA00005495"/>
    </source>
</evidence>
<dbReference type="PROSITE" id="PS51891">
    <property type="entry name" value="CENP_V_GFA"/>
    <property type="match status" value="1"/>
</dbReference>
<dbReference type="PANTHER" id="PTHR28620">
    <property type="entry name" value="CENTROMERE PROTEIN V"/>
    <property type="match status" value="1"/>
</dbReference>
<evidence type="ECO:0000313" key="5">
    <source>
        <dbReference type="EMBL" id="SVA69769.1"/>
    </source>
</evidence>
<dbReference type="SUPFAM" id="SSF51316">
    <property type="entry name" value="Mss4-like"/>
    <property type="match status" value="1"/>
</dbReference>
<dbReference type="InterPro" id="IPR006913">
    <property type="entry name" value="CENP-V/GFA"/>
</dbReference>
<dbReference type="PANTHER" id="PTHR28620:SF1">
    <property type="entry name" value="CENP-V_GFA DOMAIN-CONTAINING PROTEIN"/>
    <property type="match status" value="1"/>
</dbReference>
<keyword evidence="2" id="KW-0479">Metal-binding</keyword>
<organism evidence="5">
    <name type="scientific">marine metagenome</name>
    <dbReference type="NCBI Taxonomy" id="408172"/>
    <lineage>
        <taxon>unclassified sequences</taxon>
        <taxon>metagenomes</taxon>
        <taxon>ecological metagenomes</taxon>
    </lineage>
</organism>
<dbReference type="Gene3D" id="2.170.150.70">
    <property type="match status" value="1"/>
</dbReference>
<dbReference type="Pfam" id="PF04828">
    <property type="entry name" value="GFA"/>
    <property type="match status" value="1"/>
</dbReference>
<dbReference type="InterPro" id="IPR011057">
    <property type="entry name" value="Mss4-like_sf"/>
</dbReference>
<evidence type="ECO:0000259" key="4">
    <source>
        <dbReference type="PROSITE" id="PS51891"/>
    </source>
</evidence>
<sequence>MIEVKRGTCHCGEVEFEVTIKDGLKNLRRCNCSLCRRKGIIMADIDATDIRILRGENKLTAYQWNTKIAKHWFCSICGIYTHHKKRSVPIGYGINIACLEDIDPFEAGEVRIANGRSMSIVVDKK</sequence>
<evidence type="ECO:0000256" key="2">
    <source>
        <dbReference type="ARBA" id="ARBA00022723"/>
    </source>
</evidence>
<feature type="domain" description="CENP-V/GFA" evidence="4">
    <location>
        <begin position="5"/>
        <end position="106"/>
    </location>
</feature>
<gene>
    <name evidence="5" type="ORF">METZ01_LOCUS122623</name>
</gene>
<protein>
    <recommendedName>
        <fullName evidence="4">CENP-V/GFA domain-containing protein</fullName>
    </recommendedName>
</protein>
<proteinExistence type="inferred from homology"/>
<dbReference type="InterPro" id="IPR052355">
    <property type="entry name" value="CENP-V-like"/>
</dbReference>
<keyword evidence="3" id="KW-0862">Zinc</keyword>
<accession>A0A381XYA9</accession>
<dbReference type="EMBL" id="UINC01016828">
    <property type="protein sequence ID" value="SVA69769.1"/>
    <property type="molecule type" value="Genomic_DNA"/>
</dbReference>
<dbReference type="GO" id="GO:0046872">
    <property type="term" value="F:metal ion binding"/>
    <property type="evidence" value="ECO:0007669"/>
    <property type="project" value="UniProtKB-KW"/>
</dbReference>
<dbReference type="AlphaFoldDB" id="A0A381XYA9"/>
<comment type="similarity">
    <text evidence="1">Belongs to the Gfa family.</text>
</comment>